<name>C9YCU2_CURXX</name>
<dbReference type="Gene3D" id="1.10.10.10">
    <property type="entry name" value="Winged helix-like DNA-binding domain superfamily/Winged helix DNA-binding domain"/>
    <property type="match status" value="1"/>
</dbReference>
<gene>
    <name evidence="6" type="ORF">Csp_C25210</name>
</gene>
<dbReference type="InterPro" id="IPR036390">
    <property type="entry name" value="WH_DNA-bd_sf"/>
</dbReference>
<dbReference type="SUPFAM" id="SSF46785">
    <property type="entry name" value="Winged helix' DNA-binding domain"/>
    <property type="match status" value="1"/>
</dbReference>
<dbReference type="PANTHER" id="PTHR24567">
    <property type="entry name" value="CRP FAMILY TRANSCRIPTIONAL REGULATORY PROTEIN"/>
    <property type="match status" value="1"/>
</dbReference>
<dbReference type="PROSITE" id="PS50042">
    <property type="entry name" value="CNMP_BINDING_3"/>
    <property type="match status" value="1"/>
</dbReference>
<evidence type="ECO:0000313" key="6">
    <source>
        <dbReference type="EMBL" id="CBA30769.1"/>
    </source>
</evidence>
<dbReference type="SMART" id="SM00419">
    <property type="entry name" value="HTH_CRP"/>
    <property type="match status" value="1"/>
</dbReference>
<dbReference type="InterPro" id="IPR018490">
    <property type="entry name" value="cNMP-bd_dom_sf"/>
</dbReference>
<dbReference type="Gene3D" id="2.60.120.10">
    <property type="entry name" value="Jelly Rolls"/>
    <property type="match status" value="1"/>
</dbReference>
<evidence type="ECO:0008006" key="7">
    <source>
        <dbReference type="Google" id="ProtNLM"/>
    </source>
</evidence>
<dbReference type="EMBL" id="FN543105">
    <property type="protein sequence ID" value="CBA30769.1"/>
    <property type="molecule type" value="Genomic_DNA"/>
</dbReference>
<keyword evidence="2" id="KW-0238">DNA-binding</keyword>
<keyword evidence="1" id="KW-0805">Transcription regulation</keyword>
<dbReference type="AlphaFoldDB" id="C9YCU2"/>
<evidence type="ECO:0000256" key="3">
    <source>
        <dbReference type="ARBA" id="ARBA00023163"/>
    </source>
</evidence>
<dbReference type="SUPFAM" id="SSF51206">
    <property type="entry name" value="cAMP-binding domain-like"/>
    <property type="match status" value="1"/>
</dbReference>
<dbReference type="InterPro" id="IPR000595">
    <property type="entry name" value="cNMP-bd_dom"/>
</dbReference>
<dbReference type="SMART" id="SM00100">
    <property type="entry name" value="cNMP"/>
    <property type="match status" value="1"/>
</dbReference>
<organism evidence="6">
    <name type="scientific">Curvibacter symbiont subsp. Hydra magnipapillata</name>
    <dbReference type="NCBI Taxonomy" id="667019"/>
    <lineage>
        <taxon>Bacteria</taxon>
        <taxon>Pseudomonadati</taxon>
        <taxon>Pseudomonadota</taxon>
        <taxon>Betaproteobacteria</taxon>
        <taxon>Burkholderiales</taxon>
        <taxon>Comamonadaceae</taxon>
        <taxon>Curvibacter</taxon>
    </lineage>
</organism>
<dbReference type="InterPro" id="IPR036388">
    <property type="entry name" value="WH-like_DNA-bd_sf"/>
</dbReference>
<reference evidence="6" key="1">
    <citation type="journal article" date="2010" name="Nature">
        <title>The Dynamic genome of Hydra.</title>
        <authorList>
            <person name="Chapman J.A."/>
            <person name="Kirkness E.F."/>
            <person name="Simakov O."/>
            <person name="Hampson S.E."/>
            <person name="Mitros T."/>
            <person name="Weinmaier T."/>
            <person name="Rattei T."/>
            <person name="Balasubramanian P.G."/>
            <person name="Borman J."/>
            <person name="Busam D."/>
            <person name="Disbennett K."/>
            <person name="Pfannkoch C."/>
            <person name="Sumin N."/>
            <person name="Sutton G."/>
            <person name="Viswanathan L."/>
            <person name="Walenz B."/>
            <person name="Goodstein D.M."/>
            <person name="Hellsten U."/>
            <person name="Kawashima T."/>
            <person name="Prochnik S.E."/>
            <person name="Putnam N.H."/>
            <person name="Shu S."/>
            <person name="Blumberg B."/>
            <person name="Dana C.E."/>
            <person name="Gee L."/>
            <person name="Kibler D.F."/>
            <person name="Law L."/>
            <person name="Lindgens D."/>
            <person name="Martinez D.E."/>
            <person name="Peng J."/>
            <person name="Wigge P.A."/>
            <person name="Bertulat B."/>
            <person name="Guder C."/>
            <person name="Nakamura Y."/>
            <person name="Ozbek S."/>
            <person name="Watanabe H."/>
            <person name="Khalturin K."/>
            <person name="Hemmrich G."/>
            <person name="Franke A."/>
            <person name="Augustin R."/>
            <person name="Fraune S."/>
            <person name="Hayakawa E."/>
            <person name="Hayakawa S."/>
            <person name="Hirose M."/>
            <person name="Hwang J."/>
            <person name="Ikeo K."/>
            <person name="Nishimiya-Fujisawa C."/>
            <person name="Ogura A."/>
            <person name="Takahashi T."/>
            <person name="Steinmetz P.R."/>
            <person name="Zhang X."/>
            <person name="Aufschnaiter R."/>
            <person name="Eder M.K."/>
            <person name="Gorny A.K."/>
            <person name="Salvenmoser W."/>
            <person name="Heimberg A.M."/>
            <person name="Wheeler B.M."/>
            <person name="Peterson K.J."/>
            <person name="Boettger A."/>
            <person name="Tischler P."/>
            <person name="Wolf A."/>
            <person name="Gojobori T."/>
            <person name="Remington K.A."/>
            <person name="Strausberg R.L."/>
            <person name="Venter J."/>
            <person name="Technau U."/>
            <person name="Hobmayer B."/>
            <person name="Bosch T.C."/>
            <person name="Holstein T.W."/>
            <person name="Fujisawa T."/>
            <person name="Bode H.R."/>
            <person name="David C.N."/>
            <person name="Rokhsar D.S."/>
            <person name="Steele R.E."/>
        </authorList>
    </citation>
    <scope>NUCLEOTIDE SEQUENCE</scope>
</reference>
<evidence type="ECO:0000259" key="4">
    <source>
        <dbReference type="PROSITE" id="PS50042"/>
    </source>
</evidence>
<evidence type="ECO:0000256" key="1">
    <source>
        <dbReference type="ARBA" id="ARBA00023015"/>
    </source>
</evidence>
<dbReference type="GO" id="GO:0005829">
    <property type="term" value="C:cytosol"/>
    <property type="evidence" value="ECO:0007669"/>
    <property type="project" value="TreeGrafter"/>
</dbReference>
<dbReference type="Pfam" id="PF00027">
    <property type="entry name" value="cNMP_binding"/>
    <property type="match status" value="1"/>
</dbReference>
<proteinExistence type="predicted"/>
<keyword evidence="3" id="KW-0804">Transcription</keyword>
<dbReference type="InterPro" id="IPR014710">
    <property type="entry name" value="RmlC-like_jellyroll"/>
</dbReference>
<evidence type="ECO:0000259" key="5">
    <source>
        <dbReference type="PROSITE" id="PS51063"/>
    </source>
</evidence>
<feature type="domain" description="Cyclic nucleotide-binding" evidence="4">
    <location>
        <begin position="20"/>
        <end position="122"/>
    </location>
</feature>
<accession>C9YCU2</accession>
<feature type="domain" description="HTH crp-type" evidence="5">
    <location>
        <begin position="157"/>
        <end position="231"/>
    </location>
</feature>
<dbReference type="Pfam" id="PF13545">
    <property type="entry name" value="HTH_Crp_2"/>
    <property type="match status" value="1"/>
</dbReference>
<dbReference type="InterPro" id="IPR012318">
    <property type="entry name" value="HTH_CRP"/>
</dbReference>
<dbReference type="GO" id="GO:0003677">
    <property type="term" value="F:DNA binding"/>
    <property type="evidence" value="ECO:0007669"/>
    <property type="project" value="UniProtKB-KW"/>
</dbReference>
<dbReference type="PANTHER" id="PTHR24567:SF74">
    <property type="entry name" value="HTH-TYPE TRANSCRIPTIONAL REGULATOR ARCR"/>
    <property type="match status" value="1"/>
</dbReference>
<dbReference type="CDD" id="cd00038">
    <property type="entry name" value="CAP_ED"/>
    <property type="match status" value="1"/>
</dbReference>
<evidence type="ECO:0000256" key="2">
    <source>
        <dbReference type="ARBA" id="ARBA00023125"/>
    </source>
</evidence>
<protein>
    <recommendedName>
        <fullName evidence="7">Crp/Fnr family transcriptional regulator</fullName>
    </recommendedName>
</protein>
<dbReference type="GO" id="GO:0003700">
    <property type="term" value="F:DNA-binding transcription factor activity"/>
    <property type="evidence" value="ECO:0007669"/>
    <property type="project" value="TreeGrafter"/>
</dbReference>
<sequence>MKALMPDVSSHLPMLRSGRWFAQLPPDFAQGLLDMARVRHLQAGEKLFLRDAAPCGLYAVVRGTIRISGHSGEGDGAREAVLVLLSPPQWFGEISVFDGSARTHDAHAAEPCTLLHIPHEELLAWLTQHPAHWRDLAVLMADKLRLAFVSMEEQTVLPAPQRLARRLLTMALSYGQATESDRTLRVLVVTQEQLALMIGVSRQTTNQILRDFKARGVLHVQRGCIELLDLQALRAECE</sequence>
<dbReference type="InterPro" id="IPR050397">
    <property type="entry name" value="Env_Response_Regulators"/>
</dbReference>
<dbReference type="PROSITE" id="PS51063">
    <property type="entry name" value="HTH_CRP_2"/>
    <property type="match status" value="1"/>
</dbReference>